<feature type="transmembrane region" description="Helical" evidence="1">
    <location>
        <begin position="16"/>
        <end position="37"/>
    </location>
</feature>
<keyword evidence="1" id="KW-1133">Transmembrane helix</keyword>
<feature type="transmembrane region" description="Helical" evidence="1">
    <location>
        <begin position="141"/>
        <end position="163"/>
    </location>
</feature>
<keyword evidence="3" id="KW-1185">Reference proteome</keyword>
<organism evidence="2 3">
    <name type="scientific">Natrarchaeobius chitinivorans</name>
    <dbReference type="NCBI Taxonomy" id="1679083"/>
    <lineage>
        <taxon>Archaea</taxon>
        <taxon>Methanobacteriati</taxon>
        <taxon>Methanobacteriota</taxon>
        <taxon>Stenosarchaea group</taxon>
        <taxon>Halobacteria</taxon>
        <taxon>Halobacteriales</taxon>
        <taxon>Natrialbaceae</taxon>
        <taxon>Natrarchaeobius</taxon>
    </lineage>
</organism>
<proteinExistence type="predicted"/>
<evidence type="ECO:0000256" key="1">
    <source>
        <dbReference type="SAM" id="Phobius"/>
    </source>
</evidence>
<sequence>MASTRSQPQPVRELQVLASLIVSIPLAAIVFGGYLQWTGRMASVGALYGLDGLVESWAVHFVHTLLAAMGFVLLVACCRPRRLVSRLGLEGSHWTVFATVLIGGCYGAALWVVAVALGVPLWMEFVLGADRPLPYPHRESFVGLVAFGASFAACYAGLLEYVAADGSDPPHRLEDDRGDGRAS</sequence>
<keyword evidence="1" id="KW-0812">Transmembrane</keyword>
<feature type="transmembrane region" description="Helical" evidence="1">
    <location>
        <begin position="96"/>
        <end position="121"/>
    </location>
</feature>
<keyword evidence="1" id="KW-0472">Membrane</keyword>
<protein>
    <submittedName>
        <fullName evidence="2">Uncharacterized protein</fullName>
    </submittedName>
</protein>
<dbReference type="AlphaFoldDB" id="A0A3N6MQN0"/>
<feature type="transmembrane region" description="Helical" evidence="1">
    <location>
        <begin position="57"/>
        <end position="76"/>
    </location>
</feature>
<reference evidence="2 3" key="1">
    <citation type="submission" date="2018-10" db="EMBL/GenBank/DDBJ databases">
        <title>Natrarchaeobius chitinivorans gen. nov., sp. nov., and Natrarchaeobius haloalkaliphilus sp. nov., alkaliphilic, chitin-utilizing haloarchaea from hypersaline alkaline lakes.</title>
        <authorList>
            <person name="Sorokin D.Y."/>
            <person name="Elcheninov A.G."/>
            <person name="Kostrikina N.A."/>
            <person name="Bale N.J."/>
            <person name="Sinninghe Damste J.S."/>
            <person name="Khijniak T.V."/>
            <person name="Kublanov I.V."/>
            <person name="Toshchakov S.V."/>
        </authorList>
    </citation>
    <scope>NUCLEOTIDE SEQUENCE [LARGE SCALE GENOMIC DNA]</scope>
    <source>
        <strain evidence="2 3">AArcht7</strain>
    </source>
</reference>
<name>A0A3N6MQN0_NATCH</name>
<evidence type="ECO:0000313" key="2">
    <source>
        <dbReference type="EMBL" id="RQG96926.1"/>
    </source>
</evidence>
<dbReference type="Proteomes" id="UP000281431">
    <property type="component" value="Unassembled WGS sequence"/>
</dbReference>
<dbReference type="OrthoDB" id="203253at2157"/>
<evidence type="ECO:0000313" key="3">
    <source>
        <dbReference type="Proteomes" id="UP000281431"/>
    </source>
</evidence>
<comment type="caution">
    <text evidence="2">The sequence shown here is derived from an EMBL/GenBank/DDBJ whole genome shotgun (WGS) entry which is preliminary data.</text>
</comment>
<gene>
    <name evidence="2" type="ORF">EA472_19655</name>
</gene>
<dbReference type="EMBL" id="REFZ01000021">
    <property type="protein sequence ID" value="RQG96926.1"/>
    <property type="molecule type" value="Genomic_DNA"/>
</dbReference>
<accession>A0A3N6MQN0</accession>